<dbReference type="EMBL" id="CAFBQA010000027">
    <property type="protein sequence ID" value="CAB5037655.1"/>
    <property type="molecule type" value="Genomic_DNA"/>
</dbReference>
<dbReference type="EMBL" id="CAEZZQ010000105">
    <property type="protein sequence ID" value="CAB4783442.1"/>
    <property type="molecule type" value="Genomic_DNA"/>
</dbReference>
<dbReference type="EMBL" id="CAEZXW010000007">
    <property type="protein sequence ID" value="CAB4693960.1"/>
    <property type="molecule type" value="Genomic_DNA"/>
</dbReference>
<dbReference type="InterPro" id="IPR007922">
    <property type="entry name" value="DciA-like"/>
</dbReference>
<feature type="region of interest" description="Disordered" evidence="1">
    <location>
        <begin position="1"/>
        <end position="65"/>
    </location>
</feature>
<organism evidence="4">
    <name type="scientific">freshwater metagenome</name>
    <dbReference type="NCBI Taxonomy" id="449393"/>
    <lineage>
        <taxon>unclassified sequences</taxon>
        <taxon>metagenomes</taxon>
        <taxon>ecological metagenomes</taxon>
    </lineage>
</organism>
<dbReference type="PANTHER" id="PTHR36456:SF1">
    <property type="entry name" value="UPF0232 PROTEIN SCO3875"/>
    <property type="match status" value="1"/>
</dbReference>
<sequence>MRAIPNEPEELESEPSTSSPQSSGLDLARSLLAAAKAKQNSAPLQTNGLRKQVRKRNRRGGDPTSLGEVIASLAAERGWEADISSSTLLAQWGEIAGGDLAAHVKAESLRDGVLILRAETTAWATQTRLLSTELLKKVQIHPEGKGVTTIKVLAPTPPSWRKGERHVKGRGPRDTYG</sequence>
<gene>
    <name evidence="2" type="ORF">UFOPK2593_00222</name>
    <name evidence="3" type="ORF">UFOPK2894_01351</name>
    <name evidence="4" type="ORF">UFOPK3492_00914</name>
    <name evidence="5" type="ORF">UFOPK4234_00653</name>
    <name evidence="6" type="ORF">UFOPK4295_01010</name>
</gene>
<name>A0A6J7FX77_9ZZZZ</name>
<feature type="region of interest" description="Disordered" evidence="1">
    <location>
        <begin position="156"/>
        <end position="177"/>
    </location>
</feature>
<accession>A0A6J7FX77</accession>
<reference evidence="4" key="1">
    <citation type="submission" date="2020-05" db="EMBL/GenBank/DDBJ databases">
        <authorList>
            <person name="Chiriac C."/>
            <person name="Salcher M."/>
            <person name="Ghai R."/>
            <person name="Kavagutti S V."/>
        </authorList>
    </citation>
    <scope>NUCLEOTIDE SEQUENCE</scope>
</reference>
<protein>
    <submittedName>
        <fullName evidence="4">Unannotated protein</fullName>
    </submittedName>
</protein>
<dbReference type="EMBL" id="CAFBQF010000051">
    <property type="protein sequence ID" value="CAB5051447.1"/>
    <property type="molecule type" value="Genomic_DNA"/>
</dbReference>
<evidence type="ECO:0000313" key="3">
    <source>
        <dbReference type="EMBL" id="CAB4783442.1"/>
    </source>
</evidence>
<evidence type="ECO:0000313" key="5">
    <source>
        <dbReference type="EMBL" id="CAB5037655.1"/>
    </source>
</evidence>
<dbReference type="EMBL" id="CAFBMD010000069">
    <property type="protein sequence ID" value="CAB4900522.1"/>
    <property type="molecule type" value="Genomic_DNA"/>
</dbReference>
<feature type="compositionally biased region" description="Polar residues" evidence="1">
    <location>
        <begin position="38"/>
        <end position="49"/>
    </location>
</feature>
<proteinExistence type="predicted"/>
<evidence type="ECO:0000313" key="4">
    <source>
        <dbReference type="EMBL" id="CAB4900522.1"/>
    </source>
</evidence>
<evidence type="ECO:0000313" key="2">
    <source>
        <dbReference type="EMBL" id="CAB4693960.1"/>
    </source>
</evidence>
<evidence type="ECO:0000313" key="6">
    <source>
        <dbReference type="EMBL" id="CAB5051447.1"/>
    </source>
</evidence>
<feature type="compositionally biased region" description="Low complexity" evidence="1">
    <location>
        <begin position="14"/>
        <end position="37"/>
    </location>
</feature>
<evidence type="ECO:0000256" key="1">
    <source>
        <dbReference type="SAM" id="MobiDB-lite"/>
    </source>
</evidence>
<dbReference type="Pfam" id="PF05258">
    <property type="entry name" value="DciA"/>
    <property type="match status" value="1"/>
</dbReference>
<dbReference type="PANTHER" id="PTHR36456">
    <property type="entry name" value="UPF0232 PROTEIN SCO3875"/>
    <property type="match status" value="1"/>
</dbReference>
<dbReference type="AlphaFoldDB" id="A0A6J7FX77"/>